<dbReference type="InterPro" id="IPR009057">
    <property type="entry name" value="Homeodomain-like_sf"/>
</dbReference>
<evidence type="ECO:0000256" key="2">
    <source>
        <dbReference type="PROSITE-ProRule" id="PRU00335"/>
    </source>
</evidence>
<dbReference type="InterPro" id="IPR001647">
    <property type="entry name" value="HTH_TetR"/>
</dbReference>
<dbReference type="PROSITE" id="PS50977">
    <property type="entry name" value="HTH_TETR_2"/>
    <property type="match status" value="1"/>
</dbReference>
<gene>
    <name evidence="4" type="ORF">AFL01nite_20770</name>
</gene>
<dbReference type="Pfam" id="PF17940">
    <property type="entry name" value="TetR_C_31"/>
    <property type="match status" value="1"/>
</dbReference>
<accession>A0A512HWE8</accession>
<dbReference type="GO" id="GO:0003677">
    <property type="term" value="F:DNA binding"/>
    <property type="evidence" value="ECO:0007669"/>
    <property type="project" value="UniProtKB-UniRule"/>
</dbReference>
<dbReference type="Gene3D" id="1.10.357.10">
    <property type="entry name" value="Tetracycline Repressor, domain 2"/>
    <property type="match status" value="1"/>
</dbReference>
<dbReference type="RefSeq" id="WP_146827616.1">
    <property type="nucleotide sequence ID" value="NZ_BAAAYQ010000001.1"/>
</dbReference>
<sequence length="178" mass="18551">MPTRSELVADAAVTVLARDGLRGLTHRAVDTEAGLPPGSTSNCFRSRSALLMAIVDRLEQLDLAALDPGQPDATSVPTVARSLAESVGSMASPRHVRATRARMALLLDETAGPAMAAGHRRFLDLLEALLAQAGHADPAPAARAVSDLLEGALLHAASVPARTVDVDALTDAVERLLR</sequence>
<dbReference type="AlphaFoldDB" id="A0A512HWE8"/>
<dbReference type="SUPFAM" id="SSF46689">
    <property type="entry name" value="Homeodomain-like"/>
    <property type="match status" value="1"/>
</dbReference>
<feature type="DNA-binding region" description="H-T-H motif" evidence="2">
    <location>
        <begin position="25"/>
        <end position="44"/>
    </location>
</feature>
<name>A0A512HWE8_9ACTN</name>
<evidence type="ECO:0000259" key="3">
    <source>
        <dbReference type="PROSITE" id="PS50977"/>
    </source>
</evidence>
<evidence type="ECO:0000313" key="4">
    <source>
        <dbReference type="EMBL" id="GEO89750.1"/>
    </source>
</evidence>
<comment type="caution">
    <text evidence="4">The sequence shown here is derived from an EMBL/GenBank/DDBJ whole genome shotgun (WGS) entry which is preliminary data.</text>
</comment>
<dbReference type="EMBL" id="BJZQ01000009">
    <property type="protein sequence ID" value="GEO89750.1"/>
    <property type="molecule type" value="Genomic_DNA"/>
</dbReference>
<keyword evidence="5" id="KW-1185">Reference proteome</keyword>
<keyword evidence="1 2" id="KW-0238">DNA-binding</keyword>
<dbReference type="OrthoDB" id="7506349at2"/>
<evidence type="ECO:0000256" key="1">
    <source>
        <dbReference type="ARBA" id="ARBA00023125"/>
    </source>
</evidence>
<reference evidence="4 5" key="1">
    <citation type="submission" date="2019-07" db="EMBL/GenBank/DDBJ databases">
        <title>Whole genome shotgun sequence of Aeromicrobium flavum NBRC 107625.</title>
        <authorList>
            <person name="Hosoyama A."/>
            <person name="Uohara A."/>
            <person name="Ohji S."/>
            <person name="Ichikawa N."/>
        </authorList>
    </citation>
    <scope>NUCLEOTIDE SEQUENCE [LARGE SCALE GENOMIC DNA]</scope>
    <source>
        <strain evidence="4 5">NBRC 107625</strain>
    </source>
</reference>
<dbReference type="Proteomes" id="UP000321769">
    <property type="component" value="Unassembled WGS sequence"/>
</dbReference>
<evidence type="ECO:0000313" key="5">
    <source>
        <dbReference type="Proteomes" id="UP000321769"/>
    </source>
</evidence>
<protein>
    <recommendedName>
        <fullName evidence="3">HTH tetR-type domain-containing protein</fullName>
    </recommendedName>
</protein>
<dbReference type="InterPro" id="IPR041583">
    <property type="entry name" value="TetR_C_31"/>
</dbReference>
<feature type="domain" description="HTH tetR-type" evidence="3">
    <location>
        <begin position="2"/>
        <end position="62"/>
    </location>
</feature>
<proteinExistence type="predicted"/>
<organism evidence="4 5">
    <name type="scientific">Aeromicrobium flavum</name>
    <dbReference type="NCBI Taxonomy" id="416568"/>
    <lineage>
        <taxon>Bacteria</taxon>
        <taxon>Bacillati</taxon>
        <taxon>Actinomycetota</taxon>
        <taxon>Actinomycetes</taxon>
        <taxon>Propionibacteriales</taxon>
        <taxon>Nocardioidaceae</taxon>
        <taxon>Aeromicrobium</taxon>
    </lineage>
</organism>